<reference evidence="12 13" key="1">
    <citation type="submission" date="2020-02" db="EMBL/GenBank/DDBJ databases">
        <title>Genome sequences of Thiorhodococcus mannitoliphagus and Thiorhodococcus minor, purple sulfur photosynthetic bacteria in the gammaproteobacterial family, Chromatiaceae.</title>
        <authorList>
            <person name="Aviles F.A."/>
            <person name="Meyer T.E."/>
            <person name="Kyndt J.A."/>
        </authorList>
    </citation>
    <scope>NUCLEOTIDE SEQUENCE [LARGE SCALE GENOMIC DNA]</scope>
    <source>
        <strain evidence="12 13">DSM 11518</strain>
    </source>
</reference>
<dbReference type="InterPro" id="IPR058533">
    <property type="entry name" value="Cation_efflux_TM"/>
</dbReference>
<dbReference type="Gene3D" id="1.20.1510.10">
    <property type="entry name" value="Cation efflux protein transmembrane domain"/>
    <property type="match status" value="1"/>
</dbReference>
<keyword evidence="13" id="KW-1185">Reference proteome</keyword>
<feature type="transmembrane region" description="Helical" evidence="9">
    <location>
        <begin position="124"/>
        <end position="143"/>
    </location>
</feature>
<dbReference type="NCBIfam" id="TIGR01297">
    <property type="entry name" value="CDF"/>
    <property type="match status" value="1"/>
</dbReference>
<dbReference type="EMBL" id="JAAIJQ010000031">
    <property type="protein sequence ID" value="NEV62604.1"/>
    <property type="molecule type" value="Genomic_DNA"/>
</dbReference>
<comment type="subcellular location">
    <subcellularLocation>
        <location evidence="1">Membrane</location>
        <topology evidence="1">Multi-pass membrane protein</topology>
    </subcellularLocation>
</comment>
<evidence type="ECO:0000256" key="3">
    <source>
        <dbReference type="ARBA" id="ARBA00022448"/>
    </source>
</evidence>
<keyword evidence="6 9" id="KW-1133">Transmembrane helix</keyword>
<dbReference type="RefSeq" id="WP_164453073.1">
    <property type="nucleotide sequence ID" value="NZ_JAAIJQ010000031.1"/>
</dbReference>
<evidence type="ECO:0000259" key="11">
    <source>
        <dbReference type="Pfam" id="PF16916"/>
    </source>
</evidence>
<dbReference type="InterPro" id="IPR002524">
    <property type="entry name" value="Cation_efflux"/>
</dbReference>
<feature type="transmembrane region" description="Helical" evidence="9">
    <location>
        <begin position="54"/>
        <end position="72"/>
    </location>
</feature>
<keyword evidence="3" id="KW-0813">Transport</keyword>
<dbReference type="GO" id="GO:0005886">
    <property type="term" value="C:plasma membrane"/>
    <property type="evidence" value="ECO:0007669"/>
    <property type="project" value="TreeGrafter"/>
</dbReference>
<dbReference type="InterPro" id="IPR036837">
    <property type="entry name" value="Cation_efflux_CTD_sf"/>
</dbReference>
<keyword evidence="8 9" id="KW-0472">Membrane</keyword>
<feature type="domain" description="Cation efflux protein transmembrane" evidence="10">
    <location>
        <begin position="22"/>
        <end position="212"/>
    </location>
</feature>
<evidence type="ECO:0000256" key="5">
    <source>
        <dbReference type="ARBA" id="ARBA00022906"/>
    </source>
</evidence>
<gene>
    <name evidence="12" type="ORF">G3446_11995</name>
</gene>
<proteinExistence type="inferred from homology"/>
<name>A0A6M0JZW5_9GAMM</name>
<evidence type="ECO:0000259" key="10">
    <source>
        <dbReference type="Pfam" id="PF01545"/>
    </source>
</evidence>
<accession>A0A6M0JZW5</accession>
<dbReference type="GO" id="GO:0005385">
    <property type="term" value="F:zinc ion transmembrane transporter activity"/>
    <property type="evidence" value="ECO:0007669"/>
    <property type="project" value="TreeGrafter"/>
</dbReference>
<feature type="transmembrane region" description="Helical" evidence="9">
    <location>
        <begin position="155"/>
        <end position="181"/>
    </location>
</feature>
<dbReference type="AlphaFoldDB" id="A0A6M0JZW5"/>
<evidence type="ECO:0000256" key="7">
    <source>
        <dbReference type="ARBA" id="ARBA00023065"/>
    </source>
</evidence>
<evidence type="ECO:0000256" key="2">
    <source>
        <dbReference type="ARBA" id="ARBA00008873"/>
    </source>
</evidence>
<evidence type="ECO:0000313" key="13">
    <source>
        <dbReference type="Proteomes" id="UP000483379"/>
    </source>
</evidence>
<feature type="domain" description="Cation efflux protein cytoplasmic" evidence="11">
    <location>
        <begin position="218"/>
        <end position="290"/>
    </location>
</feature>
<evidence type="ECO:0000256" key="8">
    <source>
        <dbReference type="ARBA" id="ARBA00023136"/>
    </source>
</evidence>
<feature type="transmembrane region" description="Helical" evidence="9">
    <location>
        <begin position="21"/>
        <end position="42"/>
    </location>
</feature>
<dbReference type="PANTHER" id="PTHR11562:SF17">
    <property type="entry name" value="RE54080P-RELATED"/>
    <property type="match status" value="1"/>
</dbReference>
<comment type="caution">
    <text evidence="12">The sequence shown here is derived from an EMBL/GenBank/DDBJ whole genome shotgun (WGS) entry which is preliminary data.</text>
</comment>
<dbReference type="SUPFAM" id="SSF160240">
    <property type="entry name" value="Cation efflux protein cytoplasmic domain-like"/>
    <property type="match status" value="1"/>
</dbReference>
<keyword evidence="7" id="KW-0406">Ion transport</keyword>
<keyword evidence="4 9" id="KW-0812">Transmembrane</keyword>
<evidence type="ECO:0000256" key="4">
    <source>
        <dbReference type="ARBA" id="ARBA00022692"/>
    </source>
</evidence>
<feature type="transmembrane region" description="Helical" evidence="9">
    <location>
        <begin position="187"/>
        <end position="204"/>
    </location>
</feature>
<dbReference type="SUPFAM" id="SSF161111">
    <property type="entry name" value="Cation efflux protein transmembrane domain-like"/>
    <property type="match status" value="1"/>
</dbReference>
<sequence>MQQHHGHDHAQAHHGTDSRRALTLALGLTLGFAAIEAIGGLLSGSLALLGDAGHMVTDSAALGLAAVAAWLAKRPPSRRHSYGLGRVETLAALFNAVLMIGLVAAISAAAVGRLLEPRPVQAGVVTWVALVGLCINIGAAWLLMGGRGNINVRAALLHVMGDLLGSVAALVSGVVILYTGWTLIDPILALFIVLLILLSSLQVLREVLRTLLEGVPAHLDLAEVGQAMAETEGVIEVHDLHIWSLSGERTALSAHVVLQRIDDWEPVLGRLRHLLEHRFAVRHVTLQPEPIETIVQLRR</sequence>
<feature type="transmembrane region" description="Helical" evidence="9">
    <location>
        <begin position="92"/>
        <end position="112"/>
    </location>
</feature>
<evidence type="ECO:0000256" key="9">
    <source>
        <dbReference type="SAM" id="Phobius"/>
    </source>
</evidence>
<evidence type="ECO:0000313" key="12">
    <source>
        <dbReference type="EMBL" id="NEV62604.1"/>
    </source>
</evidence>
<dbReference type="Pfam" id="PF16916">
    <property type="entry name" value="ZT_dimer"/>
    <property type="match status" value="1"/>
</dbReference>
<keyword evidence="5" id="KW-0864">Zinc transport</keyword>
<evidence type="ECO:0000256" key="1">
    <source>
        <dbReference type="ARBA" id="ARBA00004141"/>
    </source>
</evidence>
<dbReference type="Pfam" id="PF01545">
    <property type="entry name" value="Cation_efflux"/>
    <property type="match status" value="1"/>
</dbReference>
<organism evidence="12 13">
    <name type="scientific">Thiorhodococcus minor</name>
    <dbReference type="NCBI Taxonomy" id="57489"/>
    <lineage>
        <taxon>Bacteria</taxon>
        <taxon>Pseudomonadati</taxon>
        <taxon>Pseudomonadota</taxon>
        <taxon>Gammaproteobacteria</taxon>
        <taxon>Chromatiales</taxon>
        <taxon>Chromatiaceae</taxon>
        <taxon>Thiorhodococcus</taxon>
    </lineage>
</organism>
<evidence type="ECO:0000256" key="6">
    <source>
        <dbReference type="ARBA" id="ARBA00022989"/>
    </source>
</evidence>
<dbReference type="InterPro" id="IPR027469">
    <property type="entry name" value="Cation_efflux_TMD_sf"/>
</dbReference>
<dbReference type="Proteomes" id="UP000483379">
    <property type="component" value="Unassembled WGS sequence"/>
</dbReference>
<dbReference type="InterPro" id="IPR050681">
    <property type="entry name" value="CDF/SLC30A"/>
</dbReference>
<comment type="similarity">
    <text evidence="2">Belongs to the cation diffusion facilitator (CDF) transporter (TC 2.A.4) family. SLC30A subfamily.</text>
</comment>
<protein>
    <submittedName>
        <fullName evidence="12">Cation transporter</fullName>
    </submittedName>
</protein>
<dbReference type="PANTHER" id="PTHR11562">
    <property type="entry name" value="CATION EFFLUX PROTEIN/ ZINC TRANSPORTER"/>
    <property type="match status" value="1"/>
</dbReference>
<keyword evidence="5" id="KW-0862">Zinc</keyword>
<dbReference type="InterPro" id="IPR027470">
    <property type="entry name" value="Cation_efflux_CTD"/>
</dbReference>